<organism evidence="1 2">
    <name type="scientific">Leptospira bouyouniensis</name>
    <dbReference type="NCBI Taxonomy" id="2484911"/>
    <lineage>
        <taxon>Bacteria</taxon>
        <taxon>Pseudomonadati</taxon>
        <taxon>Spirochaetota</taxon>
        <taxon>Spirochaetia</taxon>
        <taxon>Leptospirales</taxon>
        <taxon>Leptospiraceae</taxon>
        <taxon>Leptospira</taxon>
    </lineage>
</organism>
<dbReference type="Proteomes" id="UP000297617">
    <property type="component" value="Unassembled WGS sequence"/>
</dbReference>
<gene>
    <name evidence="1" type="ORF">EHQ10_18585</name>
</gene>
<dbReference type="RefSeq" id="WP_135754990.1">
    <property type="nucleotide sequence ID" value="NZ_RQFD01000019.1"/>
</dbReference>
<dbReference type="InterPro" id="IPR023137">
    <property type="entry name" value="BrxA_sf"/>
</dbReference>
<comment type="caution">
    <text evidence="1">The sequence shown here is derived from an EMBL/GenBank/DDBJ whole genome shotgun (WGS) entry which is preliminary data.</text>
</comment>
<protein>
    <recommendedName>
        <fullName evidence="3">DUF1564 family protein</fullName>
    </recommendedName>
</protein>
<reference evidence="2" key="1">
    <citation type="journal article" date="2019" name="PLoS Negl. Trop. Dis.">
        <title>Revisiting the worldwide diversity of Leptospira species in the environment.</title>
        <authorList>
            <person name="Vincent A.T."/>
            <person name="Schiettekatte O."/>
            <person name="Bourhy P."/>
            <person name="Veyrier F.J."/>
            <person name="Picardeau M."/>
        </authorList>
    </citation>
    <scope>NUCLEOTIDE SEQUENCE [LARGE SCALE GENOMIC DNA]</scope>
    <source>
        <strain evidence="2">201800295</strain>
    </source>
</reference>
<evidence type="ECO:0000313" key="2">
    <source>
        <dbReference type="Proteomes" id="UP000297617"/>
    </source>
</evidence>
<name>A0ABY2L3J3_9LEPT</name>
<keyword evidence="2" id="KW-1185">Reference proteome</keyword>
<proteinExistence type="predicted"/>
<evidence type="ECO:0000313" key="1">
    <source>
        <dbReference type="EMBL" id="TGK45912.1"/>
    </source>
</evidence>
<sequence>MNSLLMQYNDSLLDLPKIAHKLNFHLLKVSSYPEESKIYIERFPKGNNSITAEQVIRERWYSNRSDKRVKDILRVFKFRFLAFDSGFLFLQNNVKLFGKNDWSWVVIVHLTLTDPLFRWFSCEFLFSLPRSSTFTREQLSRDLTNMMPEETRAYTRNTFAGKLITALKSLRMLKGHKNINKGALEFSYLGFYYLLYLLKSIDFDIDKFHQTSLFKGFFESQEEYLNALEKLKSQDYISLAWFGGQPAIHLKQIDGVVYI</sequence>
<evidence type="ECO:0008006" key="3">
    <source>
        <dbReference type="Google" id="ProtNLM"/>
    </source>
</evidence>
<dbReference type="EMBL" id="RQFD01000019">
    <property type="protein sequence ID" value="TGK45912.1"/>
    <property type="molecule type" value="Genomic_DNA"/>
</dbReference>
<dbReference type="Gene3D" id="1.10.3540.10">
    <property type="entry name" value="uncharacterized protein from magnetospirillum magneticum domain"/>
    <property type="match status" value="1"/>
</dbReference>
<accession>A0ABY2L3J3</accession>